<dbReference type="OrthoDB" id="5525928at2"/>
<dbReference type="Proteomes" id="UP000182719">
    <property type="component" value="Unassembled WGS sequence"/>
</dbReference>
<sequence>MKRSSLKLTSAAIAFMTFSAFGMGSKSPSGSTPQRASSPQSQQQPLNGQTLYKGMVFGIGPDAHHFDDIWKRPEIQAKLEGPDVEANQSMAAERVIAKIAQMDPAFFDRFARALSSGNHATIDRLLTETKEKTHSAAAVLRREAGQPGDISAGDGGSPTAAGTWLYEETVVAVAVVAVLVIAVTQIDVTPVIANPSSSPLLRDEWVDKLARKNFTTP</sequence>
<evidence type="ECO:0000313" key="4">
    <source>
        <dbReference type="Proteomes" id="UP000182719"/>
    </source>
</evidence>
<name>A0A1H7SXN6_STIAU</name>
<dbReference type="AlphaFoldDB" id="A0A1H7SXN6"/>
<evidence type="ECO:0000313" key="3">
    <source>
        <dbReference type="EMBL" id="SEL76287.1"/>
    </source>
</evidence>
<dbReference type="Pfam" id="PF26137">
    <property type="entry name" value="Toxin_SdpC"/>
    <property type="match status" value="1"/>
</dbReference>
<keyword evidence="4" id="KW-1185">Reference proteome</keyword>
<feature type="signal peptide" evidence="2">
    <location>
        <begin position="1"/>
        <end position="22"/>
    </location>
</feature>
<reference evidence="4" key="1">
    <citation type="submission" date="2016-10" db="EMBL/GenBank/DDBJ databases">
        <authorList>
            <person name="Varghese N."/>
            <person name="Submissions S."/>
        </authorList>
    </citation>
    <scope>NUCLEOTIDE SEQUENCE [LARGE SCALE GENOMIC DNA]</scope>
    <source>
        <strain evidence="4">DSM 17044</strain>
    </source>
</reference>
<accession>A0A1H7SXN6</accession>
<dbReference type="NCBIfam" id="TIGR04032">
    <property type="entry name" value="toxin_SdpC"/>
    <property type="match status" value="1"/>
</dbReference>
<feature type="chain" id="PRO_5010249260" evidence="2">
    <location>
        <begin position="23"/>
        <end position="217"/>
    </location>
</feature>
<organism evidence="3 4">
    <name type="scientific">Stigmatella aurantiaca</name>
    <dbReference type="NCBI Taxonomy" id="41"/>
    <lineage>
        <taxon>Bacteria</taxon>
        <taxon>Pseudomonadati</taxon>
        <taxon>Myxococcota</taxon>
        <taxon>Myxococcia</taxon>
        <taxon>Myxococcales</taxon>
        <taxon>Cystobacterineae</taxon>
        <taxon>Archangiaceae</taxon>
        <taxon>Stigmatella</taxon>
    </lineage>
</organism>
<proteinExistence type="predicted"/>
<dbReference type="EMBL" id="FOAP01000008">
    <property type="protein sequence ID" value="SEL76287.1"/>
    <property type="molecule type" value="Genomic_DNA"/>
</dbReference>
<dbReference type="InterPro" id="IPR023888">
    <property type="entry name" value="SdpC-like"/>
</dbReference>
<gene>
    <name evidence="3" type="ORF">SAMN05444354_108143</name>
</gene>
<evidence type="ECO:0000256" key="1">
    <source>
        <dbReference type="SAM" id="MobiDB-lite"/>
    </source>
</evidence>
<evidence type="ECO:0000256" key="2">
    <source>
        <dbReference type="SAM" id="SignalP"/>
    </source>
</evidence>
<feature type="region of interest" description="Disordered" evidence="1">
    <location>
        <begin position="25"/>
        <end position="46"/>
    </location>
</feature>
<keyword evidence="2" id="KW-0732">Signal</keyword>
<protein>
    <submittedName>
        <fullName evidence="3">Antimicrobial peptide, SdpC family</fullName>
    </submittedName>
</protein>
<feature type="compositionally biased region" description="Low complexity" evidence="1">
    <location>
        <begin position="33"/>
        <end position="45"/>
    </location>
</feature>